<organism evidence="2 3">
    <name type="scientific">Chitinophaga solisilvae</name>
    <dbReference type="NCBI Taxonomy" id="1233460"/>
    <lineage>
        <taxon>Bacteria</taxon>
        <taxon>Pseudomonadati</taxon>
        <taxon>Bacteroidota</taxon>
        <taxon>Chitinophagia</taxon>
        <taxon>Chitinophagales</taxon>
        <taxon>Chitinophagaceae</taxon>
        <taxon>Chitinophaga</taxon>
    </lineage>
</organism>
<sequence length="317" mass="34695">MRRLLSLLAFAFLLLMYPRSASAMPPGGEEDFYASVSFPAGFKVGDYAEFVKCGPISAWASGYYEISISYTRGNIAAAATYLVSIPHAAPDLWREAGRINSNGYIAAGLHNFTIDANAAYGNPRLRVRAIATHGVQESGIIVEIKVHAINRNIAWTTLDVRGNDVAINKLMPMTNDWALYVGNTVMPNSASVAIKATMDGNVGIGTANPQSKLSVAGVVTAQKVKVTMNASEWPDYVFSDNYPLPDLTHLAAYIREKKHLPDIPSATEIAANGHDLGEMNKQLLKKVEELTLYLLREHQRNNELESKLETVLQKLSQ</sequence>
<keyword evidence="3" id="KW-1185">Reference proteome</keyword>
<dbReference type="EMBL" id="RIAR02000001">
    <property type="protein sequence ID" value="NSL87319.1"/>
    <property type="molecule type" value="Genomic_DNA"/>
</dbReference>
<evidence type="ECO:0000256" key="1">
    <source>
        <dbReference type="SAM" id="SignalP"/>
    </source>
</evidence>
<accession>A0A9Q5GT19</accession>
<dbReference type="Proteomes" id="UP000281028">
    <property type="component" value="Unassembled WGS sequence"/>
</dbReference>
<protein>
    <submittedName>
        <fullName evidence="2">Uncharacterized protein</fullName>
    </submittedName>
</protein>
<evidence type="ECO:0000313" key="2">
    <source>
        <dbReference type="EMBL" id="NSL87319.1"/>
    </source>
</evidence>
<evidence type="ECO:0000313" key="3">
    <source>
        <dbReference type="Proteomes" id="UP000281028"/>
    </source>
</evidence>
<dbReference type="AlphaFoldDB" id="A0A9Q5GT19"/>
<dbReference type="OrthoDB" id="657976at2"/>
<keyword evidence="1" id="KW-0732">Signal</keyword>
<name>A0A9Q5GT19_9BACT</name>
<gene>
    <name evidence="2" type="ORF">ECE50_010790</name>
</gene>
<reference evidence="2" key="1">
    <citation type="submission" date="2020-05" db="EMBL/GenBank/DDBJ databases">
        <title>Chitinophaga laudate sp. nov., isolated from a tropical peat swamp.</title>
        <authorList>
            <person name="Goh C.B.S."/>
            <person name="Lee M.S."/>
            <person name="Parimannan S."/>
            <person name="Pasbakhsh P."/>
            <person name="Yule C.M."/>
            <person name="Rajandas H."/>
            <person name="Loke S."/>
            <person name="Croft L."/>
            <person name="Tan J.B.L."/>
        </authorList>
    </citation>
    <scope>NUCLEOTIDE SEQUENCE</scope>
    <source>
        <strain evidence="2">Mgbs1</strain>
    </source>
</reference>
<feature type="signal peptide" evidence="1">
    <location>
        <begin position="1"/>
        <end position="23"/>
    </location>
</feature>
<proteinExistence type="predicted"/>
<feature type="chain" id="PRO_5040122675" evidence="1">
    <location>
        <begin position="24"/>
        <end position="317"/>
    </location>
</feature>
<comment type="caution">
    <text evidence="2">The sequence shown here is derived from an EMBL/GenBank/DDBJ whole genome shotgun (WGS) entry which is preliminary data.</text>
</comment>